<dbReference type="OrthoDB" id="156886at2759"/>
<dbReference type="InterPro" id="IPR045325">
    <property type="entry name" value="TMEM70/TMEM186/TMEM223"/>
</dbReference>
<dbReference type="InterPro" id="IPR009724">
    <property type="entry name" value="TMEM70"/>
</dbReference>
<evidence type="ECO:0000313" key="3">
    <source>
        <dbReference type="Proteomes" id="UP000829291"/>
    </source>
</evidence>
<reference evidence="4" key="1">
    <citation type="submission" date="2025-08" db="UniProtKB">
        <authorList>
            <consortium name="RefSeq"/>
        </authorList>
    </citation>
    <scope>IDENTIFICATION</scope>
    <source>
        <tissue evidence="4">Thorax and Abdomen</tissue>
    </source>
</reference>
<name>A0A6J0B3L8_NEOLC</name>
<feature type="transmembrane region" description="Helical" evidence="2">
    <location>
        <begin position="107"/>
        <end position="130"/>
    </location>
</feature>
<evidence type="ECO:0000256" key="1">
    <source>
        <dbReference type="ARBA" id="ARBA00005280"/>
    </source>
</evidence>
<keyword evidence="3" id="KW-1185">Reference proteome</keyword>
<organism evidence="4">
    <name type="scientific">Neodiprion lecontei</name>
    <name type="common">Redheaded pine sawfly</name>
    <dbReference type="NCBI Taxonomy" id="441921"/>
    <lineage>
        <taxon>Eukaryota</taxon>
        <taxon>Metazoa</taxon>
        <taxon>Ecdysozoa</taxon>
        <taxon>Arthropoda</taxon>
        <taxon>Hexapoda</taxon>
        <taxon>Insecta</taxon>
        <taxon>Pterygota</taxon>
        <taxon>Neoptera</taxon>
        <taxon>Endopterygota</taxon>
        <taxon>Hymenoptera</taxon>
        <taxon>Tenthredinoidea</taxon>
        <taxon>Diprionidae</taxon>
        <taxon>Diprioninae</taxon>
        <taxon>Neodiprion</taxon>
    </lineage>
</organism>
<proteinExistence type="inferred from homology"/>
<dbReference type="FunCoup" id="A0A6J0B3L8">
    <property type="interactions" value="1034"/>
</dbReference>
<dbReference type="KEGG" id="nlo:107216849"/>
<evidence type="ECO:0000256" key="2">
    <source>
        <dbReference type="SAM" id="Phobius"/>
    </source>
</evidence>
<keyword evidence="2" id="KW-0472">Membrane</keyword>
<dbReference type="Proteomes" id="UP000829291">
    <property type="component" value="Chromosome 3"/>
</dbReference>
<dbReference type="PANTHER" id="PTHR13281">
    <property type="entry name" value="TRANSMEMBRANE PROTEIN 70, MITOCHONDRIAL"/>
    <property type="match status" value="1"/>
</dbReference>
<dbReference type="GO" id="GO:0033615">
    <property type="term" value="P:mitochondrial proton-transporting ATP synthase complex assembly"/>
    <property type="evidence" value="ECO:0007669"/>
    <property type="project" value="TreeGrafter"/>
</dbReference>
<dbReference type="RefSeq" id="XP_015509655.1">
    <property type="nucleotide sequence ID" value="XM_015654169.2"/>
</dbReference>
<protein>
    <submittedName>
        <fullName evidence="4">Transmembrane protein 70 homolog, mitochondrial</fullName>
    </submittedName>
</protein>
<dbReference type="InParanoid" id="A0A6J0B3L8"/>
<feature type="transmembrane region" description="Helical" evidence="2">
    <location>
        <begin position="83"/>
        <end position="101"/>
    </location>
</feature>
<gene>
    <name evidence="4" type="primary">LOC107216849</name>
</gene>
<sequence>MAFLISQCVFGSMKRSIHKITRLRCILTDIKSGVAENKKFLPSLQQSCKFTSESNTHFDNKRISETEKIYQGSLTTQVRSVKFFTLVTSITGIISQPMLYAKIEEIGVTPVIVSVGAFYGFFVLISPLLIHLVTKRYVTQVEYNSKEDYYTAYTYTLFLRQKKIQFTPDDVKVPAIPAMLTTLVVKDNPLFLDPKLFEDINHYKRIMGYDKPLDFSLDSESKDEKK</sequence>
<evidence type="ECO:0000313" key="4">
    <source>
        <dbReference type="RefSeq" id="XP_015509655.1"/>
    </source>
</evidence>
<comment type="similarity">
    <text evidence="1">Belongs to the TMEM70 family.</text>
</comment>
<dbReference type="PANTHER" id="PTHR13281:SF0">
    <property type="entry name" value="TRANSMEMBRANE PROTEIN 70, MITOCHONDRIAL"/>
    <property type="match status" value="1"/>
</dbReference>
<dbReference type="GO" id="GO:0031966">
    <property type="term" value="C:mitochondrial membrane"/>
    <property type="evidence" value="ECO:0007669"/>
    <property type="project" value="TreeGrafter"/>
</dbReference>
<dbReference type="Pfam" id="PF06979">
    <property type="entry name" value="TMEM70"/>
    <property type="match status" value="1"/>
</dbReference>
<accession>A0A6J0B3L8</accession>
<dbReference type="GeneID" id="107216849"/>
<keyword evidence="2 4" id="KW-0812">Transmembrane</keyword>
<dbReference type="AlphaFoldDB" id="A0A6J0B3L8"/>
<keyword evidence="2" id="KW-1133">Transmembrane helix</keyword>